<protein>
    <submittedName>
        <fullName evidence="6">Homoserine O-acetyltransferase</fullName>
    </submittedName>
</protein>
<evidence type="ECO:0000259" key="5">
    <source>
        <dbReference type="Pfam" id="PF05485"/>
    </source>
</evidence>
<name>A0AAE1GRC1_9NEOP</name>
<evidence type="ECO:0000256" key="1">
    <source>
        <dbReference type="ARBA" id="ARBA00022723"/>
    </source>
</evidence>
<keyword evidence="7" id="KW-1185">Reference proteome</keyword>
<reference evidence="6" key="2">
    <citation type="journal article" date="2023" name="BMC Genomics">
        <title>Pest status, molecular evolution, and epigenetic factors derived from the genome assembly of Frankliniella fusca, a thysanopteran phytovirus vector.</title>
        <authorList>
            <person name="Catto M.A."/>
            <person name="Labadie P.E."/>
            <person name="Jacobson A.L."/>
            <person name="Kennedy G.G."/>
            <person name="Srinivasan R."/>
            <person name="Hunt B.G."/>
        </authorList>
    </citation>
    <scope>NUCLEOTIDE SEQUENCE</scope>
    <source>
        <strain evidence="6">PL_HMW_Pooled</strain>
    </source>
</reference>
<reference evidence="6" key="1">
    <citation type="submission" date="2021-07" db="EMBL/GenBank/DDBJ databases">
        <authorList>
            <person name="Catto M.A."/>
            <person name="Jacobson A."/>
            <person name="Kennedy G."/>
            <person name="Labadie P."/>
            <person name="Hunt B.G."/>
            <person name="Srinivasan R."/>
        </authorList>
    </citation>
    <scope>NUCLEOTIDE SEQUENCE</scope>
    <source>
        <strain evidence="6">PL_HMW_Pooled</strain>
        <tissue evidence="6">Head</tissue>
    </source>
</reference>
<feature type="domain" description="THAP-type" evidence="5">
    <location>
        <begin position="26"/>
        <end position="97"/>
    </location>
</feature>
<organism evidence="6 7">
    <name type="scientific">Frankliniella fusca</name>
    <dbReference type="NCBI Taxonomy" id="407009"/>
    <lineage>
        <taxon>Eukaryota</taxon>
        <taxon>Metazoa</taxon>
        <taxon>Ecdysozoa</taxon>
        <taxon>Arthropoda</taxon>
        <taxon>Hexapoda</taxon>
        <taxon>Insecta</taxon>
        <taxon>Pterygota</taxon>
        <taxon>Neoptera</taxon>
        <taxon>Paraneoptera</taxon>
        <taxon>Thysanoptera</taxon>
        <taxon>Terebrantia</taxon>
        <taxon>Thripoidea</taxon>
        <taxon>Thripidae</taxon>
        <taxon>Frankliniella</taxon>
    </lineage>
</organism>
<keyword evidence="3" id="KW-0862">Zinc</keyword>
<evidence type="ECO:0000313" key="6">
    <source>
        <dbReference type="EMBL" id="KAK3907547.1"/>
    </source>
</evidence>
<dbReference type="Pfam" id="PF05485">
    <property type="entry name" value="THAP"/>
    <property type="match status" value="1"/>
</dbReference>
<dbReference type="Gene3D" id="6.20.210.20">
    <property type="entry name" value="THAP domain"/>
    <property type="match status" value="1"/>
</dbReference>
<comment type="caution">
    <text evidence="6">The sequence shown here is derived from an EMBL/GenBank/DDBJ whole genome shotgun (WGS) entry which is preliminary data.</text>
</comment>
<dbReference type="InterPro" id="IPR038441">
    <property type="entry name" value="THAP_Znf_sf"/>
</dbReference>
<accession>A0AAE1GRC1</accession>
<evidence type="ECO:0000256" key="3">
    <source>
        <dbReference type="ARBA" id="ARBA00022833"/>
    </source>
</evidence>
<dbReference type="GO" id="GO:0008270">
    <property type="term" value="F:zinc ion binding"/>
    <property type="evidence" value="ECO:0007669"/>
    <property type="project" value="UniProtKB-KW"/>
</dbReference>
<keyword evidence="2" id="KW-0863">Zinc-finger</keyword>
<dbReference type="SUPFAM" id="SSF57716">
    <property type="entry name" value="Glucocorticoid receptor-like (DNA-binding domain)"/>
    <property type="match status" value="1"/>
</dbReference>
<evidence type="ECO:0000256" key="4">
    <source>
        <dbReference type="ARBA" id="ARBA00023125"/>
    </source>
</evidence>
<dbReference type="GO" id="GO:0003677">
    <property type="term" value="F:DNA binding"/>
    <property type="evidence" value="ECO:0007669"/>
    <property type="project" value="UniProtKB-KW"/>
</dbReference>
<keyword evidence="4" id="KW-0238">DNA-binding</keyword>
<dbReference type="Proteomes" id="UP001219518">
    <property type="component" value="Unassembled WGS sequence"/>
</dbReference>
<proteinExistence type="predicted"/>
<dbReference type="AlphaFoldDB" id="A0AAE1GRC1"/>
<dbReference type="EMBL" id="JAHWGI010000011">
    <property type="protein sequence ID" value="KAK3907547.1"/>
    <property type="molecule type" value="Genomic_DNA"/>
</dbReference>
<sequence length="193" mass="22240">MFQDCCNMERLRSMFKNRPRETQWKCCVTLCGEKKTSDNHLHCVPQDEKRRNSWGCALGMNLKPSHRVYNEHFKEEDYIPTSGCGLRPNLKRTAIPSSVPVPVQSVNDVIDEDEMLRRREVLKEFEAVPSHMTVFPEDLPALQEEARNLLCCISSKECCLFVESYIEDSRNEHSSVFLDGGLGPFHLFPDMAN</sequence>
<keyword evidence="1" id="KW-0479">Metal-binding</keyword>
<gene>
    <name evidence="6" type="ORF">KUF71_003046</name>
</gene>
<evidence type="ECO:0000313" key="7">
    <source>
        <dbReference type="Proteomes" id="UP001219518"/>
    </source>
</evidence>
<dbReference type="InterPro" id="IPR006612">
    <property type="entry name" value="THAP_Znf"/>
</dbReference>
<evidence type="ECO:0000256" key="2">
    <source>
        <dbReference type="ARBA" id="ARBA00022771"/>
    </source>
</evidence>